<keyword evidence="8" id="KW-1185">Reference proteome</keyword>
<dbReference type="InterPro" id="IPR008972">
    <property type="entry name" value="Cupredoxin"/>
</dbReference>
<dbReference type="Proteomes" id="UP001151002">
    <property type="component" value="Unassembled WGS sequence"/>
</dbReference>
<keyword evidence="4" id="KW-1133">Transmembrane helix</keyword>
<dbReference type="PANTHER" id="PTHR11709:SF394">
    <property type="entry name" value="FI03373P-RELATED"/>
    <property type="match status" value="1"/>
</dbReference>
<keyword evidence="4" id="KW-0812">Transmembrane</keyword>
<evidence type="ECO:0000259" key="5">
    <source>
        <dbReference type="Pfam" id="PF07731"/>
    </source>
</evidence>
<accession>A0ABT4AQR3</accession>
<dbReference type="RefSeq" id="WP_267560339.1">
    <property type="nucleotide sequence ID" value="NZ_JAPNTZ010000001.1"/>
</dbReference>
<dbReference type="Pfam" id="PF07731">
    <property type="entry name" value="Cu-oxidase_2"/>
    <property type="match status" value="1"/>
</dbReference>
<keyword evidence="4" id="KW-0472">Membrane</keyword>
<evidence type="ECO:0000256" key="2">
    <source>
        <dbReference type="ARBA" id="ARBA00023002"/>
    </source>
</evidence>
<keyword evidence="2" id="KW-0560">Oxidoreductase</keyword>
<evidence type="ECO:0000256" key="3">
    <source>
        <dbReference type="ARBA" id="ARBA00023008"/>
    </source>
</evidence>
<dbReference type="PANTHER" id="PTHR11709">
    <property type="entry name" value="MULTI-COPPER OXIDASE"/>
    <property type="match status" value="1"/>
</dbReference>
<dbReference type="SUPFAM" id="SSF49503">
    <property type="entry name" value="Cupredoxins"/>
    <property type="match status" value="3"/>
</dbReference>
<proteinExistence type="predicted"/>
<protein>
    <submittedName>
        <fullName evidence="7">Multicopper oxidase family protein</fullName>
    </submittedName>
</protein>
<reference evidence="7" key="1">
    <citation type="submission" date="2022-11" db="EMBL/GenBank/DDBJ databases">
        <authorList>
            <person name="Somphong A."/>
            <person name="Phongsopitanun W."/>
        </authorList>
    </citation>
    <scope>NUCLEOTIDE SEQUENCE</scope>
    <source>
        <strain evidence="7">Pm04-4</strain>
    </source>
</reference>
<dbReference type="PROSITE" id="PS00080">
    <property type="entry name" value="MULTICOPPER_OXIDASE2"/>
    <property type="match status" value="1"/>
</dbReference>
<dbReference type="Gene3D" id="2.60.40.420">
    <property type="entry name" value="Cupredoxins - blue copper proteins"/>
    <property type="match status" value="3"/>
</dbReference>
<evidence type="ECO:0000313" key="8">
    <source>
        <dbReference type="Proteomes" id="UP001151002"/>
    </source>
</evidence>
<keyword evidence="1" id="KW-0479">Metal-binding</keyword>
<comment type="caution">
    <text evidence="7">The sequence shown here is derived from an EMBL/GenBank/DDBJ whole genome shotgun (WGS) entry which is preliminary data.</text>
</comment>
<name>A0ABT4AQR3_9ACTN</name>
<dbReference type="EMBL" id="JAPNTZ010000001">
    <property type="protein sequence ID" value="MCY1136583.1"/>
    <property type="molecule type" value="Genomic_DNA"/>
</dbReference>
<sequence>MYGILIYVDLTLAVLTLIAAPVAGLRASRRWLSVLAGLAAGRLVVALLLLTGGLLLADSRLSVQVPLALLPAALAVWRPGRTTANLAASGGVLSVWWLLAPFAPQDTVLVLAGSAVGLGVVFWLSVAVGRWRSSASRLARLPWVGVALLLVPATTLVLAGRADASADGHEHGGSGPLAVGQLAGPKDQVPAVRETFVAARTSVHLASGLAVAGLTFNGSSPGPQLRVKRGQLVEVTLVNENVDEGVTIHWHGVDVPNAEDGVPGVTQDAVAPGQRHVYRFVPNRSGTFWYHTHRDGLLNVKKGLFGALIVEEPATFEGLDRTVFTHAWPGPDGDVVALDRNDRPTGETAPAGREVLVRAVNSSEEPQTVRVSGAPFRVTAIDGNAVQGATPLEPGTELLLAAGGRYDVAFTMPAGPVTLGSPDAALTFSPNGSAGQAPDTGGGQFDPLTYGSGSEPVLGGHDKTFDLRLDDGFGFSQGRLSYVSSLINGRLYPAVPTLEVGRGDRVRMRIASRSIINHPFHLHGHRVRVLARNGEPASGSPWWTDTLNIAGGEVYEIEFRADNPGIWMDHCHNFQHGADGMIMHLAYAGVTTPYSSEHAPE</sequence>
<dbReference type="CDD" id="cd04202">
    <property type="entry name" value="CuRO_D2_2dMcoN_like"/>
    <property type="match status" value="1"/>
</dbReference>
<dbReference type="InterPro" id="IPR011706">
    <property type="entry name" value="Cu-oxidase_C"/>
</dbReference>
<feature type="transmembrane region" description="Helical" evidence="4">
    <location>
        <begin position="109"/>
        <end position="129"/>
    </location>
</feature>
<evidence type="ECO:0000259" key="6">
    <source>
        <dbReference type="Pfam" id="PF07732"/>
    </source>
</evidence>
<feature type="transmembrane region" description="Helical" evidence="4">
    <location>
        <begin position="6"/>
        <end position="25"/>
    </location>
</feature>
<organism evidence="7 8">
    <name type="scientific">Paractinoplanes pyxinae</name>
    <dbReference type="NCBI Taxonomy" id="2997416"/>
    <lineage>
        <taxon>Bacteria</taxon>
        <taxon>Bacillati</taxon>
        <taxon>Actinomycetota</taxon>
        <taxon>Actinomycetes</taxon>
        <taxon>Micromonosporales</taxon>
        <taxon>Micromonosporaceae</taxon>
        <taxon>Paractinoplanes</taxon>
    </lineage>
</organism>
<dbReference type="InterPro" id="IPR011707">
    <property type="entry name" value="Cu-oxidase-like_N"/>
</dbReference>
<evidence type="ECO:0000313" key="7">
    <source>
        <dbReference type="EMBL" id="MCY1136583.1"/>
    </source>
</evidence>
<gene>
    <name evidence="7" type="ORF">OWR29_01135</name>
</gene>
<feature type="domain" description="Plastocyanin-like" evidence="5">
    <location>
        <begin position="485"/>
        <end position="586"/>
    </location>
</feature>
<dbReference type="InterPro" id="IPR002355">
    <property type="entry name" value="Cu_oxidase_Cu_BS"/>
</dbReference>
<evidence type="ECO:0000256" key="4">
    <source>
        <dbReference type="SAM" id="Phobius"/>
    </source>
</evidence>
<keyword evidence="3" id="KW-0186">Copper</keyword>
<feature type="transmembrane region" description="Helical" evidence="4">
    <location>
        <begin position="32"/>
        <end position="55"/>
    </location>
</feature>
<evidence type="ECO:0000256" key="1">
    <source>
        <dbReference type="ARBA" id="ARBA00022723"/>
    </source>
</evidence>
<dbReference type="Pfam" id="PF07732">
    <property type="entry name" value="Cu-oxidase_3"/>
    <property type="match status" value="1"/>
</dbReference>
<feature type="transmembrane region" description="Helical" evidence="4">
    <location>
        <begin position="141"/>
        <end position="160"/>
    </location>
</feature>
<dbReference type="InterPro" id="IPR045087">
    <property type="entry name" value="Cu-oxidase_fam"/>
</dbReference>
<feature type="domain" description="Plastocyanin-like" evidence="6">
    <location>
        <begin position="204"/>
        <end position="313"/>
    </location>
</feature>